<dbReference type="PROSITE" id="PS50001">
    <property type="entry name" value="SH2"/>
    <property type="match status" value="1"/>
</dbReference>
<dbReference type="PRINTS" id="PR00629">
    <property type="entry name" value="SHCPIDOMAIN"/>
</dbReference>
<reference evidence="6" key="2">
    <citation type="submission" date="2015-06" db="UniProtKB">
        <authorList>
            <consortium name="EnsemblMetazoa"/>
        </authorList>
    </citation>
    <scope>IDENTIFICATION</scope>
</reference>
<evidence type="ECO:0000259" key="5">
    <source>
        <dbReference type="PROSITE" id="PS50001"/>
    </source>
</evidence>
<accession>T1JTJ6</accession>
<feature type="compositionally biased region" description="Polar residues" evidence="3">
    <location>
        <begin position="288"/>
        <end position="307"/>
    </location>
</feature>
<dbReference type="InterPro" id="IPR036860">
    <property type="entry name" value="SH2_dom_sf"/>
</dbReference>
<dbReference type="InterPro" id="IPR011993">
    <property type="entry name" value="PH-like_dom_sf"/>
</dbReference>
<dbReference type="GO" id="GO:0030971">
    <property type="term" value="F:receptor tyrosine kinase binding"/>
    <property type="evidence" value="ECO:0007669"/>
    <property type="project" value="TreeGrafter"/>
</dbReference>
<evidence type="ECO:0000313" key="6">
    <source>
        <dbReference type="EnsemblMetazoa" id="tetur01g14380.1"/>
    </source>
</evidence>
<dbReference type="PROSITE" id="PS01179">
    <property type="entry name" value="PID"/>
    <property type="match status" value="1"/>
</dbReference>
<feature type="domain" description="SH2" evidence="5">
    <location>
        <begin position="409"/>
        <end position="500"/>
    </location>
</feature>
<dbReference type="InterPro" id="IPR051235">
    <property type="entry name" value="CEP152/SHC-Transforming"/>
</dbReference>
<dbReference type="Pfam" id="PF00640">
    <property type="entry name" value="PID"/>
    <property type="match status" value="1"/>
</dbReference>
<gene>
    <name evidence="6" type="primary">107362363</name>
</gene>
<dbReference type="STRING" id="32264.T1JTJ6"/>
<feature type="domain" description="PID" evidence="4">
    <location>
        <begin position="14"/>
        <end position="176"/>
    </location>
</feature>
<dbReference type="OrthoDB" id="9938362at2759"/>
<dbReference type="Gene3D" id="3.30.505.10">
    <property type="entry name" value="SH2 domain"/>
    <property type="match status" value="1"/>
</dbReference>
<feature type="compositionally biased region" description="Low complexity" evidence="3">
    <location>
        <begin position="364"/>
        <end position="379"/>
    </location>
</feature>
<feature type="region of interest" description="Disordered" evidence="3">
    <location>
        <begin position="288"/>
        <end position="312"/>
    </location>
</feature>
<dbReference type="OMA" id="HLIEYHR"/>
<evidence type="ECO:0000313" key="7">
    <source>
        <dbReference type="Proteomes" id="UP000015104"/>
    </source>
</evidence>
<dbReference type="PRINTS" id="PR00401">
    <property type="entry name" value="SH2DOMAIN"/>
</dbReference>
<reference evidence="7" key="1">
    <citation type="submission" date="2011-08" db="EMBL/GenBank/DDBJ databases">
        <authorList>
            <person name="Rombauts S."/>
        </authorList>
    </citation>
    <scope>NUCLEOTIDE SEQUENCE</scope>
    <source>
        <strain evidence="7">London</strain>
    </source>
</reference>
<name>T1JTJ6_TETUR</name>
<dbReference type="SMART" id="SM00252">
    <property type="entry name" value="SH2"/>
    <property type="match status" value="1"/>
</dbReference>
<dbReference type="PANTHER" id="PTHR10337">
    <property type="entry name" value="SHC TRANSFORMING PROTEIN"/>
    <property type="match status" value="1"/>
</dbReference>
<dbReference type="SMART" id="SM00462">
    <property type="entry name" value="PTB"/>
    <property type="match status" value="1"/>
</dbReference>
<evidence type="ECO:0008006" key="8">
    <source>
        <dbReference type="Google" id="ProtNLM"/>
    </source>
</evidence>
<evidence type="ECO:0000256" key="3">
    <source>
        <dbReference type="SAM" id="MobiDB-lite"/>
    </source>
</evidence>
<sequence length="507" mass="56114">MMTSTSGVHDWRFFSLKYVGCLEIYTPMKSLDFDTRSKVAKECINRVCEASGLKTVDKKRRPDKRIFKMLAERPNMDNAGSNVNLEITSSYLKLSVMETGEVIAKHDMPNISFASGGDADTLDFVAYVAKDHEFVRACFVLECGGGKAQDVISTIGHAFELRFKEFLAKQPHKSIQERFEHRTQFNSLINHGTLEGAIGGDDRDYYNDMPGKVPPDLPERKNDRRIDDKFMRVHSLGRSSVGKFNAQQPSTSDPTPNLIDLTSDLQVLPSEALTLNNAIASSFSSPLSKLKTTSANPSPCSRTSSFNRKTEPEYVNCNPEELSKLNSSIKESSSSSLPFAIKDPFDMQPFCGALENLSTDLEPSSLLSSTSPINGSSSSKLETSDSINDLKSSISSTTNTNEDLAQAVWFHGAIGRRESEMLVVNDGDFLVRESLHSPGKYVLTGMQGGLRKHFTLVDPEGVVRTKACTFDSVTHLINYYRDNQLPLMTADSELVLLNPIIRRSQAS</sequence>
<organism evidence="6 7">
    <name type="scientific">Tetranychus urticae</name>
    <name type="common">Two-spotted spider mite</name>
    <dbReference type="NCBI Taxonomy" id="32264"/>
    <lineage>
        <taxon>Eukaryota</taxon>
        <taxon>Metazoa</taxon>
        <taxon>Ecdysozoa</taxon>
        <taxon>Arthropoda</taxon>
        <taxon>Chelicerata</taxon>
        <taxon>Arachnida</taxon>
        <taxon>Acari</taxon>
        <taxon>Acariformes</taxon>
        <taxon>Trombidiformes</taxon>
        <taxon>Prostigmata</taxon>
        <taxon>Eleutherengona</taxon>
        <taxon>Raphignathae</taxon>
        <taxon>Tetranychoidea</taxon>
        <taxon>Tetranychidae</taxon>
        <taxon>Tetranychus</taxon>
    </lineage>
</organism>
<protein>
    <recommendedName>
        <fullName evidence="8">PID domain-containing protein</fullName>
    </recommendedName>
</protein>
<dbReference type="GO" id="GO:0007169">
    <property type="term" value="P:cell surface receptor protein tyrosine kinase signaling pathway"/>
    <property type="evidence" value="ECO:0007669"/>
    <property type="project" value="TreeGrafter"/>
</dbReference>
<proteinExistence type="predicted"/>
<dbReference type="CDD" id="cd01209">
    <property type="entry name" value="PTB_Shc"/>
    <property type="match status" value="1"/>
</dbReference>
<evidence type="ECO:0000256" key="2">
    <source>
        <dbReference type="PROSITE-ProRule" id="PRU00191"/>
    </source>
</evidence>
<dbReference type="eggNOG" id="KOG3697">
    <property type="taxonomic scope" value="Eukaryota"/>
</dbReference>
<keyword evidence="1 2" id="KW-0727">SH2 domain</keyword>
<dbReference type="InterPro" id="IPR000980">
    <property type="entry name" value="SH2"/>
</dbReference>
<evidence type="ECO:0000256" key="1">
    <source>
        <dbReference type="ARBA" id="ARBA00022999"/>
    </source>
</evidence>
<dbReference type="Pfam" id="PF00017">
    <property type="entry name" value="SH2"/>
    <property type="match status" value="1"/>
</dbReference>
<dbReference type="SUPFAM" id="SSF50729">
    <property type="entry name" value="PH domain-like"/>
    <property type="match status" value="1"/>
</dbReference>
<keyword evidence="7" id="KW-1185">Reference proteome</keyword>
<dbReference type="InterPro" id="IPR006019">
    <property type="entry name" value="PID_Shc-like"/>
</dbReference>
<dbReference type="EMBL" id="CAEY01000481">
    <property type="status" value="NOT_ANNOTATED_CDS"/>
    <property type="molecule type" value="Genomic_DNA"/>
</dbReference>
<dbReference type="Proteomes" id="UP000015104">
    <property type="component" value="Unassembled WGS sequence"/>
</dbReference>
<evidence type="ECO:0000259" key="4">
    <source>
        <dbReference type="PROSITE" id="PS01179"/>
    </source>
</evidence>
<dbReference type="HOGENOM" id="CLU_029532_2_0_1"/>
<dbReference type="GO" id="GO:0035556">
    <property type="term" value="P:intracellular signal transduction"/>
    <property type="evidence" value="ECO:0007669"/>
    <property type="project" value="InterPro"/>
</dbReference>
<dbReference type="PANTHER" id="PTHR10337:SF11">
    <property type="entry name" value="DSHC PROTEIN"/>
    <property type="match status" value="1"/>
</dbReference>
<feature type="region of interest" description="Disordered" evidence="3">
    <location>
        <begin position="364"/>
        <end position="385"/>
    </location>
</feature>
<dbReference type="AlphaFoldDB" id="T1JTJ6"/>
<dbReference type="InterPro" id="IPR006020">
    <property type="entry name" value="PTB/PI_dom"/>
</dbReference>
<dbReference type="Gene3D" id="2.30.29.30">
    <property type="entry name" value="Pleckstrin-homology domain (PH domain)/Phosphotyrosine-binding domain (PTB)"/>
    <property type="match status" value="1"/>
</dbReference>
<dbReference type="EnsemblMetazoa" id="tetur01g14380.1">
    <property type="protein sequence ID" value="tetur01g14380.1"/>
    <property type="gene ID" value="tetur01g14380"/>
</dbReference>
<dbReference type="GO" id="GO:0005886">
    <property type="term" value="C:plasma membrane"/>
    <property type="evidence" value="ECO:0007669"/>
    <property type="project" value="TreeGrafter"/>
</dbReference>
<dbReference type="KEGG" id="tut:107362363"/>
<dbReference type="FunFam" id="2.30.29.30:FF:000377">
    <property type="entry name" value="Shc transforming protein"/>
    <property type="match status" value="1"/>
</dbReference>
<dbReference type="SUPFAM" id="SSF55550">
    <property type="entry name" value="SH2 domain"/>
    <property type="match status" value="1"/>
</dbReference>